<keyword evidence="2" id="KW-1185">Reference proteome</keyword>
<evidence type="ECO:0000313" key="1">
    <source>
        <dbReference type="EMBL" id="KAK1413501.1"/>
    </source>
</evidence>
<proteinExistence type="predicted"/>
<dbReference type="Gene3D" id="3.40.50.10140">
    <property type="entry name" value="Toll/interleukin-1 receptor homology (TIR) domain"/>
    <property type="match status" value="1"/>
</dbReference>
<comment type="caution">
    <text evidence="1">The sequence shown here is derived from an EMBL/GenBank/DDBJ whole genome shotgun (WGS) entry which is preliminary data.</text>
</comment>
<dbReference type="Proteomes" id="UP001229421">
    <property type="component" value="Unassembled WGS sequence"/>
</dbReference>
<name>A0AAD8K386_TARER</name>
<dbReference type="AlphaFoldDB" id="A0AAD8K386"/>
<gene>
    <name evidence="1" type="ORF">QVD17_35275</name>
</gene>
<organism evidence="1 2">
    <name type="scientific">Tagetes erecta</name>
    <name type="common">African marigold</name>
    <dbReference type="NCBI Taxonomy" id="13708"/>
    <lineage>
        <taxon>Eukaryota</taxon>
        <taxon>Viridiplantae</taxon>
        <taxon>Streptophyta</taxon>
        <taxon>Embryophyta</taxon>
        <taxon>Tracheophyta</taxon>
        <taxon>Spermatophyta</taxon>
        <taxon>Magnoliopsida</taxon>
        <taxon>eudicotyledons</taxon>
        <taxon>Gunneridae</taxon>
        <taxon>Pentapetalae</taxon>
        <taxon>asterids</taxon>
        <taxon>campanulids</taxon>
        <taxon>Asterales</taxon>
        <taxon>Asteraceae</taxon>
        <taxon>Asteroideae</taxon>
        <taxon>Heliantheae alliance</taxon>
        <taxon>Tageteae</taxon>
        <taxon>Tagetes</taxon>
    </lineage>
</organism>
<dbReference type="EMBL" id="JAUHHV010000009">
    <property type="protein sequence ID" value="KAK1413501.1"/>
    <property type="molecule type" value="Genomic_DNA"/>
</dbReference>
<dbReference type="InterPro" id="IPR035897">
    <property type="entry name" value="Toll_tir_struct_dom_sf"/>
</dbReference>
<accession>A0AAD8K386</accession>
<protein>
    <submittedName>
        <fullName evidence="1">Uncharacterized protein</fullName>
    </submittedName>
</protein>
<reference evidence="1" key="1">
    <citation type="journal article" date="2023" name="bioRxiv">
        <title>Improved chromosome-level genome assembly for marigold (Tagetes erecta).</title>
        <authorList>
            <person name="Jiang F."/>
            <person name="Yuan L."/>
            <person name="Wang S."/>
            <person name="Wang H."/>
            <person name="Xu D."/>
            <person name="Wang A."/>
            <person name="Fan W."/>
        </authorList>
    </citation>
    <scope>NUCLEOTIDE SEQUENCE</scope>
    <source>
        <strain evidence="1">WSJ</strain>
        <tissue evidence="1">Leaf</tissue>
    </source>
</reference>
<evidence type="ECO:0000313" key="2">
    <source>
        <dbReference type="Proteomes" id="UP001229421"/>
    </source>
</evidence>
<sequence>MWKRALTEVTDLKGKDANERMETELIEDIVNDIYSRLGVPLGTTTLPQLIGMKDHIERITSWLKDGSSHTHY</sequence>